<organism evidence="3 4">
    <name type="scientific">Labrys miyagiensis</name>
    <dbReference type="NCBI Taxonomy" id="346912"/>
    <lineage>
        <taxon>Bacteria</taxon>
        <taxon>Pseudomonadati</taxon>
        <taxon>Pseudomonadota</taxon>
        <taxon>Alphaproteobacteria</taxon>
        <taxon>Hyphomicrobiales</taxon>
        <taxon>Xanthobacteraceae</taxon>
        <taxon>Labrys</taxon>
    </lineage>
</organism>
<evidence type="ECO:0000256" key="1">
    <source>
        <dbReference type="ARBA" id="ARBA00022801"/>
    </source>
</evidence>
<dbReference type="Pfam" id="PF02129">
    <property type="entry name" value="Peptidase_S15"/>
    <property type="match status" value="1"/>
</dbReference>
<name>A0ABQ6CK95_9HYPH</name>
<comment type="caution">
    <text evidence="3">The sequence shown here is derived from an EMBL/GenBank/DDBJ whole genome shotgun (WGS) entry which is preliminary data.</text>
</comment>
<dbReference type="Gene3D" id="3.40.50.1820">
    <property type="entry name" value="alpha/beta hydrolase"/>
    <property type="match status" value="1"/>
</dbReference>
<dbReference type="InterPro" id="IPR050585">
    <property type="entry name" value="Xaa-Pro_dipeptidyl-ppase/CocE"/>
</dbReference>
<dbReference type="InterPro" id="IPR008979">
    <property type="entry name" value="Galactose-bd-like_sf"/>
</dbReference>
<dbReference type="PANTHER" id="PTHR43056">
    <property type="entry name" value="PEPTIDASE S9 PROLYL OLIGOPEPTIDASE"/>
    <property type="match status" value="1"/>
</dbReference>
<evidence type="ECO:0000313" key="4">
    <source>
        <dbReference type="Proteomes" id="UP001156882"/>
    </source>
</evidence>
<keyword evidence="1 3" id="KW-0378">Hydrolase</keyword>
<dbReference type="EMBL" id="BSPC01000032">
    <property type="protein sequence ID" value="GLS20619.1"/>
    <property type="molecule type" value="Genomic_DNA"/>
</dbReference>
<dbReference type="Proteomes" id="UP001156882">
    <property type="component" value="Unassembled WGS sequence"/>
</dbReference>
<sequence>MTAVRIIEHFFIPLSDGTKLAARLWLPEDAEATPVPAILEYIPYRKRDGTRGRDEPMHGWFAENGYAAIRVDMRGSGESDGLMDDEYLPQELNDACEVIAWLAAQPWCSGSVGMMGKSWGGFNCLQVAALRPPALKAIITVCSTDDRYADDIHFMGGTLLNDNLWWGSIMLAYQARPADPALVGEAWRAQWLERLNHVPFFPALWLSHQRRDAYWRHGSICEDFSAIQCPVLAVGGWGDAYTNAIPRLLEGLQVPRLGLIGPWAHIYPQDGVPGPAIGFLQEATRWWDHWLKGRDRGIMAEPMLRAFIEEWTPPGHRDPVPGRFVGEMKWPSPEIAPTTFHLAPGVLTAVPRSPAEIAFTSPAWTGSTSGEWMGTGVTGEEAADQRHDDAFSCCFDSEVLTERLELLGAPEIEVELAADRPVAQLCARLCDIAPNGSSRRIAYAVFNLTHRDSHAEPEALEPGRFYRIRLRLSDCGYGLAPGHKIRLALSTAYWPLIWPAPEAVTLTLRCPGELRLPVRAKKVEPDVVFEPAMSAARAPTTKVADGSVTRTTALDLLTNTAAYVTHGEGGLFGEGVLRFDEIDTTLSHSLRRELTIKGDDPLSACYRLTEDYEMGRKGWDIRVEVKTSMQATITDFILEGELKAFADGELAAERRWHEKIGRDLL</sequence>
<dbReference type="PANTHER" id="PTHR43056:SF10">
    <property type="entry name" value="COCE_NOND FAMILY, PUTATIVE (AFU_ORTHOLOGUE AFUA_7G00600)-RELATED"/>
    <property type="match status" value="1"/>
</dbReference>
<dbReference type="InterPro" id="IPR029058">
    <property type="entry name" value="AB_hydrolase_fold"/>
</dbReference>
<dbReference type="InterPro" id="IPR013736">
    <property type="entry name" value="Xaa-Pro_dipept_C"/>
</dbReference>
<evidence type="ECO:0000313" key="3">
    <source>
        <dbReference type="EMBL" id="GLS20619.1"/>
    </source>
</evidence>
<dbReference type="Gene3D" id="2.60.120.260">
    <property type="entry name" value="Galactose-binding domain-like"/>
    <property type="match status" value="1"/>
</dbReference>
<reference evidence="4" key="1">
    <citation type="journal article" date="2019" name="Int. J. Syst. Evol. Microbiol.">
        <title>The Global Catalogue of Microorganisms (GCM) 10K type strain sequencing project: providing services to taxonomists for standard genome sequencing and annotation.</title>
        <authorList>
            <consortium name="The Broad Institute Genomics Platform"/>
            <consortium name="The Broad Institute Genome Sequencing Center for Infectious Disease"/>
            <person name="Wu L."/>
            <person name="Ma J."/>
        </authorList>
    </citation>
    <scope>NUCLEOTIDE SEQUENCE [LARGE SCALE GENOMIC DNA]</scope>
    <source>
        <strain evidence="4">NBRC 101365</strain>
    </source>
</reference>
<dbReference type="NCBIfam" id="TIGR00976">
    <property type="entry name" value="CocE_NonD"/>
    <property type="match status" value="1"/>
</dbReference>
<dbReference type="SUPFAM" id="SSF49785">
    <property type="entry name" value="Galactose-binding domain-like"/>
    <property type="match status" value="1"/>
</dbReference>
<evidence type="ECO:0000259" key="2">
    <source>
        <dbReference type="SMART" id="SM00939"/>
    </source>
</evidence>
<dbReference type="SMART" id="SM00939">
    <property type="entry name" value="PepX_C"/>
    <property type="match status" value="1"/>
</dbReference>
<dbReference type="GO" id="GO:0016787">
    <property type="term" value="F:hydrolase activity"/>
    <property type="evidence" value="ECO:0007669"/>
    <property type="project" value="UniProtKB-KW"/>
</dbReference>
<protein>
    <submittedName>
        <fullName evidence="3">Hydrolase</fullName>
    </submittedName>
</protein>
<feature type="domain" description="Xaa-Pro dipeptidyl-peptidase C-terminal" evidence="2">
    <location>
        <begin position="284"/>
        <end position="538"/>
    </location>
</feature>
<gene>
    <name evidence="3" type="ORF">GCM10007874_36360</name>
</gene>
<proteinExistence type="predicted"/>
<dbReference type="Pfam" id="PF08530">
    <property type="entry name" value="PepX_C"/>
    <property type="match status" value="1"/>
</dbReference>
<dbReference type="SUPFAM" id="SSF53474">
    <property type="entry name" value="alpha/beta-Hydrolases"/>
    <property type="match status" value="1"/>
</dbReference>
<dbReference type="InterPro" id="IPR000383">
    <property type="entry name" value="Xaa-Pro-like_dom"/>
</dbReference>
<keyword evidence="4" id="KW-1185">Reference proteome</keyword>
<dbReference type="InterPro" id="IPR005674">
    <property type="entry name" value="CocE/Ser_esterase"/>
</dbReference>
<accession>A0ABQ6CK95</accession>